<dbReference type="Pfam" id="PF25257">
    <property type="entry name" value="DUF7858"/>
    <property type="match status" value="1"/>
</dbReference>
<dbReference type="AlphaFoldDB" id="A0ABD5UA41"/>
<dbReference type="RefSeq" id="WP_304448885.1">
    <property type="nucleotide sequence ID" value="NZ_JARRAH010000001.1"/>
</dbReference>
<evidence type="ECO:0000313" key="2">
    <source>
        <dbReference type="Proteomes" id="UP001596406"/>
    </source>
</evidence>
<gene>
    <name evidence="1" type="ORF">ACFQHK_11940</name>
</gene>
<name>A0ABD5UA41_9EURY</name>
<dbReference type="EMBL" id="JBHSXM010000001">
    <property type="protein sequence ID" value="MFC6837218.1"/>
    <property type="molecule type" value="Genomic_DNA"/>
</dbReference>
<sequence>MTLSDIAAGLEVTTEQRSRGVASVDATGTSLRERLTAFADDLPCSATDAAAVVEAYAGGASVGASAATADLPPVTGATVLHLLGEHVSPLGPTGREVVRDWLDARLSRADALALSGASEREFALAIYVETHDPLPGAQEALEGALSLGGDAAVEKRDLLAETMDDAFDPF</sequence>
<accession>A0ABD5UA41</accession>
<protein>
    <submittedName>
        <fullName evidence="1">Uncharacterized protein</fullName>
    </submittedName>
</protein>
<keyword evidence="2" id="KW-1185">Reference proteome</keyword>
<reference evidence="1 2" key="1">
    <citation type="journal article" date="2019" name="Int. J. Syst. Evol. Microbiol.">
        <title>The Global Catalogue of Microorganisms (GCM) 10K type strain sequencing project: providing services to taxonomists for standard genome sequencing and annotation.</title>
        <authorList>
            <consortium name="The Broad Institute Genomics Platform"/>
            <consortium name="The Broad Institute Genome Sequencing Center for Infectious Disease"/>
            <person name="Wu L."/>
            <person name="Ma J."/>
        </authorList>
    </citation>
    <scope>NUCLEOTIDE SEQUENCE [LARGE SCALE GENOMIC DNA]</scope>
    <source>
        <strain evidence="1 2">PSRA2</strain>
    </source>
</reference>
<comment type="caution">
    <text evidence="1">The sequence shown here is derived from an EMBL/GenBank/DDBJ whole genome shotgun (WGS) entry which is preliminary data.</text>
</comment>
<dbReference type="InterPro" id="IPR057180">
    <property type="entry name" value="DUF7858"/>
</dbReference>
<evidence type="ECO:0000313" key="1">
    <source>
        <dbReference type="EMBL" id="MFC6837218.1"/>
    </source>
</evidence>
<organism evidence="1 2">
    <name type="scientific">Halomarina ordinaria</name>
    <dbReference type="NCBI Taxonomy" id="3033939"/>
    <lineage>
        <taxon>Archaea</taxon>
        <taxon>Methanobacteriati</taxon>
        <taxon>Methanobacteriota</taxon>
        <taxon>Stenosarchaea group</taxon>
        <taxon>Halobacteria</taxon>
        <taxon>Halobacteriales</taxon>
        <taxon>Natronomonadaceae</taxon>
        <taxon>Halomarina</taxon>
    </lineage>
</organism>
<dbReference type="Proteomes" id="UP001596406">
    <property type="component" value="Unassembled WGS sequence"/>
</dbReference>
<proteinExistence type="predicted"/>